<accession>A0A5B7D103</accession>
<dbReference type="Proteomes" id="UP000324222">
    <property type="component" value="Unassembled WGS sequence"/>
</dbReference>
<evidence type="ECO:0000313" key="3">
    <source>
        <dbReference type="Proteomes" id="UP000324222"/>
    </source>
</evidence>
<dbReference type="AlphaFoldDB" id="A0A5B7D103"/>
<evidence type="ECO:0000313" key="2">
    <source>
        <dbReference type="EMBL" id="MPC15707.1"/>
    </source>
</evidence>
<feature type="compositionally biased region" description="Basic residues" evidence="1">
    <location>
        <begin position="21"/>
        <end position="30"/>
    </location>
</feature>
<keyword evidence="3" id="KW-1185">Reference proteome</keyword>
<dbReference type="EMBL" id="VSRR010000449">
    <property type="protein sequence ID" value="MPC15707.1"/>
    <property type="molecule type" value="Genomic_DNA"/>
</dbReference>
<reference evidence="2 3" key="1">
    <citation type="submission" date="2019-05" db="EMBL/GenBank/DDBJ databases">
        <title>Another draft genome of Portunus trituberculatus and its Hox gene families provides insights of decapod evolution.</title>
        <authorList>
            <person name="Jeong J.-H."/>
            <person name="Song I."/>
            <person name="Kim S."/>
            <person name="Choi T."/>
            <person name="Kim D."/>
            <person name="Ryu S."/>
            <person name="Kim W."/>
        </authorList>
    </citation>
    <scope>NUCLEOTIDE SEQUENCE [LARGE SCALE GENOMIC DNA]</scope>
    <source>
        <tissue evidence="2">Muscle</tissue>
    </source>
</reference>
<evidence type="ECO:0000256" key="1">
    <source>
        <dbReference type="SAM" id="MobiDB-lite"/>
    </source>
</evidence>
<gene>
    <name evidence="2" type="ORF">E2C01_008506</name>
</gene>
<comment type="caution">
    <text evidence="2">The sequence shown here is derived from an EMBL/GenBank/DDBJ whole genome shotgun (WGS) entry which is preliminary data.</text>
</comment>
<proteinExistence type="predicted"/>
<feature type="region of interest" description="Disordered" evidence="1">
    <location>
        <begin position="1"/>
        <end position="36"/>
    </location>
</feature>
<sequence>MLGRGEAKWKGGNIKRAGVARTRKRRRGIRKERGIEAGGRASGRVVGRGIDWGEGYLTPTPSPAYRPCGLGLLHRHDTIVPPRPPPAARHHSP</sequence>
<name>A0A5B7D103_PORTR</name>
<organism evidence="2 3">
    <name type="scientific">Portunus trituberculatus</name>
    <name type="common">Swimming crab</name>
    <name type="synonym">Neptunus trituberculatus</name>
    <dbReference type="NCBI Taxonomy" id="210409"/>
    <lineage>
        <taxon>Eukaryota</taxon>
        <taxon>Metazoa</taxon>
        <taxon>Ecdysozoa</taxon>
        <taxon>Arthropoda</taxon>
        <taxon>Crustacea</taxon>
        <taxon>Multicrustacea</taxon>
        <taxon>Malacostraca</taxon>
        <taxon>Eumalacostraca</taxon>
        <taxon>Eucarida</taxon>
        <taxon>Decapoda</taxon>
        <taxon>Pleocyemata</taxon>
        <taxon>Brachyura</taxon>
        <taxon>Eubrachyura</taxon>
        <taxon>Portunoidea</taxon>
        <taxon>Portunidae</taxon>
        <taxon>Portuninae</taxon>
        <taxon>Portunus</taxon>
    </lineage>
</organism>
<protein>
    <submittedName>
        <fullName evidence="2">Uncharacterized protein</fullName>
    </submittedName>
</protein>